<name>A0A0D7BIP1_9AGAR</name>
<reference evidence="1 2" key="1">
    <citation type="journal article" date="2015" name="Fungal Genet. Biol.">
        <title>Evolution of novel wood decay mechanisms in Agaricales revealed by the genome sequences of Fistulina hepatica and Cylindrobasidium torrendii.</title>
        <authorList>
            <person name="Floudas D."/>
            <person name="Held B.W."/>
            <person name="Riley R."/>
            <person name="Nagy L.G."/>
            <person name="Koehler G."/>
            <person name="Ransdell A.S."/>
            <person name="Younus H."/>
            <person name="Chow J."/>
            <person name="Chiniquy J."/>
            <person name="Lipzen A."/>
            <person name="Tritt A."/>
            <person name="Sun H."/>
            <person name="Haridas S."/>
            <person name="LaButti K."/>
            <person name="Ohm R.A."/>
            <person name="Kues U."/>
            <person name="Blanchette R.A."/>
            <person name="Grigoriev I.V."/>
            <person name="Minto R.E."/>
            <person name="Hibbett D.S."/>
        </authorList>
    </citation>
    <scope>NUCLEOTIDE SEQUENCE [LARGE SCALE GENOMIC DNA]</scope>
    <source>
        <strain evidence="1 2">FP15055 ss-10</strain>
    </source>
</reference>
<protein>
    <recommendedName>
        <fullName evidence="3">F-box domain-containing protein</fullName>
    </recommendedName>
</protein>
<evidence type="ECO:0008006" key="3">
    <source>
        <dbReference type="Google" id="ProtNLM"/>
    </source>
</evidence>
<evidence type="ECO:0000313" key="2">
    <source>
        <dbReference type="Proteomes" id="UP000054007"/>
    </source>
</evidence>
<organism evidence="1 2">
    <name type="scientific">Cylindrobasidium torrendii FP15055 ss-10</name>
    <dbReference type="NCBI Taxonomy" id="1314674"/>
    <lineage>
        <taxon>Eukaryota</taxon>
        <taxon>Fungi</taxon>
        <taxon>Dikarya</taxon>
        <taxon>Basidiomycota</taxon>
        <taxon>Agaricomycotina</taxon>
        <taxon>Agaricomycetes</taxon>
        <taxon>Agaricomycetidae</taxon>
        <taxon>Agaricales</taxon>
        <taxon>Marasmiineae</taxon>
        <taxon>Physalacriaceae</taxon>
        <taxon>Cylindrobasidium</taxon>
    </lineage>
</organism>
<accession>A0A0D7BIP1</accession>
<dbReference type="OrthoDB" id="2995911at2759"/>
<keyword evidence="2" id="KW-1185">Reference proteome</keyword>
<gene>
    <name evidence="1" type="ORF">CYLTODRAFT_196448</name>
</gene>
<sequence length="297" mass="33648">MPGQEPPLPPDLLRVIFEQAAQSDKATALCLILSASIVRDWIEPVLYESVNLVRQRTSTLLLRTLETAKTREFYRKHVKSITFSVGAYSDMRCMLRILSICQDVKHLTIYFIPTSQVPNPAYPSSTLEQLVDGLHPTNLTVQFPTSSHLFSPEFHLPVYAHITHLSIVNDWMDWTVWRNLELLKSLSHLAADVRAPAESLNPQKIEQISHAVQGILCRCTSLKLFIIVLIFAADPAAAGEAIAQGMVADDRRLVFLQDPEPFRDRDAHWENDMWRLGAEIAAVQSRTGRWVLHHLRG</sequence>
<proteinExistence type="predicted"/>
<dbReference type="EMBL" id="KN880470">
    <property type="protein sequence ID" value="KIY70317.1"/>
    <property type="molecule type" value="Genomic_DNA"/>
</dbReference>
<dbReference type="Proteomes" id="UP000054007">
    <property type="component" value="Unassembled WGS sequence"/>
</dbReference>
<dbReference type="AlphaFoldDB" id="A0A0D7BIP1"/>
<evidence type="ECO:0000313" key="1">
    <source>
        <dbReference type="EMBL" id="KIY70317.1"/>
    </source>
</evidence>